<gene>
    <name evidence="4" type="ORF">MM415A00215_0022</name>
    <name evidence="3" type="ORF">MM415B00223_0069</name>
    <name evidence="2" type="ORF">TM448A00634_0021</name>
    <name evidence="5" type="ORF">TM448B00399_0022</name>
</gene>
<name>A0A6H1ZIK1_9ZZZZ</name>
<dbReference type="GO" id="GO:0004519">
    <property type="term" value="F:endonuclease activity"/>
    <property type="evidence" value="ECO:0007669"/>
    <property type="project" value="UniProtKB-KW"/>
</dbReference>
<keyword evidence="2" id="KW-0540">Nuclease</keyword>
<dbReference type="GO" id="GO:0008270">
    <property type="term" value="F:zinc ion binding"/>
    <property type="evidence" value="ECO:0007669"/>
    <property type="project" value="InterPro"/>
</dbReference>
<dbReference type="SMART" id="SM00507">
    <property type="entry name" value="HNHc"/>
    <property type="match status" value="1"/>
</dbReference>
<keyword evidence="2" id="KW-0378">Hydrolase</keyword>
<dbReference type="EMBL" id="MT141571">
    <property type="protein sequence ID" value="QJA67482.1"/>
    <property type="molecule type" value="Genomic_DNA"/>
</dbReference>
<feature type="domain" description="HNH nuclease" evidence="1">
    <location>
        <begin position="146"/>
        <end position="196"/>
    </location>
</feature>
<evidence type="ECO:0000259" key="1">
    <source>
        <dbReference type="SMART" id="SM00507"/>
    </source>
</evidence>
<keyword evidence="2" id="KW-0255">Endonuclease</keyword>
<dbReference type="PANTHER" id="PTHR33877">
    <property type="entry name" value="SLL1193 PROTEIN"/>
    <property type="match status" value="1"/>
</dbReference>
<dbReference type="AlphaFoldDB" id="A0A6H1ZIK1"/>
<protein>
    <submittedName>
        <fullName evidence="2">Putative homing endonuclease</fullName>
    </submittedName>
</protein>
<dbReference type="GO" id="GO:0003676">
    <property type="term" value="F:nucleic acid binding"/>
    <property type="evidence" value="ECO:0007669"/>
    <property type="project" value="InterPro"/>
</dbReference>
<evidence type="ECO:0000313" key="4">
    <source>
        <dbReference type="EMBL" id="QJA84228.1"/>
    </source>
</evidence>
<evidence type="ECO:0000313" key="2">
    <source>
        <dbReference type="EMBL" id="QJA47289.1"/>
    </source>
</evidence>
<dbReference type="InterPro" id="IPR052892">
    <property type="entry name" value="NA-targeting_endonuclease"/>
</dbReference>
<dbReference type="PANTHER" id="PTHR33877:SF1">
    <property type="entry name" value="TYPE IV METHYL-DIRECTED RESTRICTION ENZYME ECOKMCRA"/>
    <property type="match status" value="1"/>
</dbReference>
<organism evidence="2">
    <name type="scientific">viral metagenome</name>
    <dbReference type="NCBI Taxonomy" id="1070528"/>
    <lineage>
        <taxon>unclassified sequences</taxon>
        <taxon>metagenomes</taxon>
        <taxon>organismal metagenomes</taxon>
    </lineage>
</organism>
<dbReference type="Pfam" id="PF01844">
    <property type="entry name" value="HNH"/>
    <property type="match status" value="1"/>
</dbReference>
<dbReference type="Gene3D" id="1.10.30.50">
    <property type="match status" value="1"/>
</dbReference>
<proteinExistence type="predicted"/>
<dbReference type="InterPro" id="IPR003615">
    <property type="entry name" value="HNH_nuc"/>
</dbReference>
<dbReference type="EMBL" id="MT144038">
    <property type="protein sequence ID" value="QJA47289.1"/>
    <property type="molecule type" value="Genomic_DNA"/>
</dbReference>
<dbReference type="CDD" id="cd00085">
    <property type="entry name" value="HNHc"/>
    <property type="match status" value="1"/>
</dbReference>
<dbReference type="EMBL" id="MT144617">
    <property type="protein sequence ID" value="QJH95331.1"/>
    <property type="molecule type" value="Genomic_DNA"/>
</dbReference>
<dbReference type="EMBL" id="MT142526">
    <property type="protein sequence ID" value="QJA84228.1"/>
    <property type="molecule type" value="Genomic_DNA"/>
</dbReference>
<evidence type="ECO:0000313" key="3">
    <source>
        <dbReference type="EMBL" id="QJA67482.1"/>
    </source>
</evidence>
<evidence type="ECO:0000313" key="5">
    <source>
        <dbReference type="EMBL" id="QJH95331.1"/>
    </source>
</evidence>
<accession>A0A6H1ZIK1</accession>
<dbReference type="InterPro" id="IPR002711">
    <property type="entry name" value="HNH"/>
</dbReference>
<reference evidence="2" key="1">
    <citation type="submission" date="2020-03" db="EMBL/GenBank/DDBJ databases">
        <title>The deep terrestrial virosphere.</title>
        <authorList>
            <person name="Holmfeldt K."/>
            <person name="Nilsson E."/>
            <person name="Simone D."/>
            <person name="Lopez-Fernandez M."/>
            <person name="Wu X."/>
            <person name="de Brujin I."/>
            <person name="Lundin D."/>
            <person name="Andersson A."/>
            <person name="Bertilsson S."/>
            <person name="Dopson M."/>
        </authorList>
    </citation>
    <scope>NUCLEOTIDE SEQUENCE</scope>
    <source>
        <strain evidence="4">MM415A00215</strain>
        <strain evidence="3">MM415B00223</strain>
        <strain evidence="2">TM448A00634</strain>
        <strain evidence="5">TM448B00399</strain>
    </source>
</reference>
<sequence length="238" mass="29666">MKYENKEWRRNYYLKNRERILQYRKKYYIKNKEKVNADNEEWKKNNREKMRKYSLDYYYRNKNEIDDKNKKYRELNKDKIKEYGKQYRGKNKDAIKERNRIYQIKNRDKANESVKRYRINNPIKIKTQKQLRRSMERGVEANFSNEQWISCLKYFNNRCAYCGKKENIEQDHFVALLEGGEYTINNIIPACKSCNSSKRHQAFMEWYLRQNFYSETREKKIFRYLGIYRNVQQMKLTI</sequence>